<evidence type="ECO:0000313" key="2">
    <source>
        <dbReference type="EMBL" id="PKK73448.1"/>
    </source>
</evidence>
<dbReference type="InterPro" id="IPR011990">
    <property type="entry name" value="TPR-like_helical_dom_sf"/>
</dbReference>
<dbReference type="PROSITE" id="PS50011">
    <property type="entry name" value="PROTEIN_KINASE_DOM"/>
    <property type="match status" value="1"/>
</dbReference>
<dbReference type="GO" id="GO:0004672">
    <property type="term" value="F:protein kinase activity"/>
    <property type="evidence" value="ECO:0007669"/>
    <property type="project" value="InterPro"/>
</dbReference>
<dbReference type="InterPro" id="IPR000719">
    <property type="entry name" value="Prot_kinase_dom"/>
</dbReference>
<gene>
    <name evidence="2" type="ORF">RhiirC2_847632</name>
</gene>
<dbReference type="Gene3D" id="1.25.40.10">
    <property type="entry name" value="Tetratricopeptide repeat domain"/>
    <property type="match status" value="2"/>
</dbReference>
<dbReference type="EMBL" id="LLXL01000371">
    <property type="protein sequence ID" value="PKK73448.1"/>
    <property type="molecule type" value="Genomic_DNA"/>
</dbReference>
<keyword evidence="2" id="KW-0418">Kinase</keyword>
<dbReference type="Gene3D" id="1.10.510.10">
    <property type="entry name" value="Transferase(Phosphotransferase) domain 1"/>
    <property type="match status" value="1"/>
</dbReference>
<dbReference type="AlphaFoldDB" id="A0A2N1NHT7"/>
<dbReference type="InterPro" id="IPR011009">
    <property type="entry name" value="Kinase-like_dom_sf"/>
</dbReference>
<dbReference type="PANTHER" id="PTHR43628:SF1">
    <property type="entry name" value="CHITIN SYNTHASE REGULATORY FACTOR 2-RELATED"/>
    <property type="match status" value="1"/>
</dbReference>
<dbReference type="PANTHER" id="PTHR43628">
    <property type="entry name" value="ACTIVATOR OF C KINASE PROTEIN 1-RELATED"/>
    <property type="match status" value="1"/>
</dbReference>
<dbReference type="Proteomes" id="UP000233469">
    <property type="component" value="Unassembled WGS sequence"/>
</dbReference>
<dbReference type="InterPro" id="IPR006597">
    <property type="entry name" value="Sel1-like"/>
</dbReference>
<comment type="caution">
    <text evidence="2">The sequence shown here is derived from an EMBL/GenBank/DDBJ whole genome shotgun (WGS) entry which is preliminary data.</text>
</comment>
<organism evidence="2 3">
    <name type="scientific">Rhizophagus irregularis</name>
    <dbReference type="NCBI Taxonomy" id="588596"/>
    <lineage>
        <taxon>Eukaryota</taxon>
        <taxon>Fungi</taxon>
        <taxon>Fungi incertae sedis</taxon>
        <taxon>Mucoromycota</taxon>
        <taxon>Glomeromycotina</taxon>
        <taxon>Glomeromycetes</taxon>
        <taxon>Glomerales</taxon>
        <taxon>Glomeraceae</taxon>
        <taxon>Rhizophagus</taxon>
    </lineage>
</organism>
<proteinExistence type="predicted"/>
<name>A0A2N1NHT7_9GLOM</name>
<keyword evidence="2" id="KW-0808">Transferase</keyword>
<dbReference type="VEuPathDB" id="FungiDB:RhiirA1_467828"/>
<dbReference type="VEuPathDB" id="FungiDB:FUN_009885"/>
<evidence type="ECO:0000259" key="1">
    <source>
        <dbReference type="PROSITE" id="PS50011"/>
    </source>
</evidence>
<dbReference type="Pfam" id="PF07714">
    <property type="entry name" value="PK_Tyr_Ser-Thr"/>
    <property type="match status" value="1"/>
</dbReference>
<dbReference type="SMART" id="SM00671">
    <property type="entry name" value="SEL1"/>
    <property type="match status" value="6"/>
</dbReference>
<sequence length="652" mass="74641">MSQNNQIDNWDKWVEDAISKKYIKHYEYKHFINIQEIGTGSFGKVYRANWKNLEQCLALNSFLKLDNITAKELIHELDLQREVNFHNNIISFYGITISDQENTNDQTMKYLLVMEYADSGSLQNYLKNNFSKLTWNDKYNLAYQLACATLCLHNEGIIHRDLHSGNVLVHQNTIKVSDFGLSKRIKEISNPQSKLFGVIPYIDPKGFAEQQPYSLNKKSDVYSIGVLLWEISSGKSPFENEQYNCDLAARIAQGLRETIVPSTPCNYAELYIECWNNEPDNRPAINDVVTRLKTIIKTSDDAKIIYEPTFSSSTHISINNSLVGGELSQNFNEITTGSLKSSSRKTSVLPEEENPNVIINELIDFIFTITEKKELTLIKQNIIDYFDKNELDSLKIYKQLLDYQNDVDSIVLLGYFYYIGIETSKNYEKAFQLFKYASNISSNSASRQTKSYILANYYVGICYHKGYGITKNEKLAIEYFNEVANKDFAAGQLNVGYCYCTGIGIVKDLKWAAYWYQKAADSGNILATYNLGLLYLNGDGVNEDHGKAFELFKRSAEEYLGGIVMLGRCYECGIGTKIDKCRAFELYHKAAKLGDSQAQYNLAFMYKNGYGTTKDFDKATYWYKKSADQGHEDANNKLYQLSKIRHDDCKIL</sequence>
<feature type="domain" description="Protein kinase" evidence="1">
    <location>
        <begin position="31"/>
        <end position="296"/>
    </location>
</feature>
<dbReference type="SUPFAM" id="SSF81901">
    <property type="entry name" value="HCP-like"/>
    <property type="match status" value="3"/>
</dbReference>
<dbReference type="SUPFAM" id="SSF56112">
    <property type="entry name" value="Protein kinase-like (PK-like)"/>
    <property type="match status" value="1"/>
</dbReference>
<accession>A0A2N1NHT7</accession>
<dbReference type="GO" id="GO:0005524">
    <property type="term" value="F:ATP binding"/>
    <property type="evidence" value="ECO:0007669"/>
    <property type="project" value="InterPro"/>
</dbReference>
<protein>
    <submittedName>
        <fullName evidence="2">Kinase-like protein</fullName>
    </submittedName>
</protein>
<dbReference type="PRINTS" id="PR00109">
    <property type="entry name" value="TYRKINASE"/>
</dbReference>
<reference evidence="2 3" key="1">
    <citation type="submission" date="2016-04" db="EMBL/GenBank/DDBJ databases">
        <title>Genome analyses suggest a sexual origin of heterokaryosis in a supposedly ancient asexual fungus.</title>
        <authorList>
            <person name="Ropars J."/>
            <person name="Sedzielewska K."/>
            <person name="Noel J."/>
            <person name="Charron P."/>
            <person name="Farinelli L."/>
            <person name="Marton T."/>
            <person name="Kruger M."/>
            <person name="Pelin A."/>
            <person name="Brachmann A."/>
            <person name="Corradi N."/>
        </authorList>
    </citation>
    <scope>NUCLEOTIDE SEQUENCE [LARGE SCALE GENOMIC DNA]</scope>
    <source>
        <strain evidence="2 3">C2</strain>
    </source>
</reference>
<dbReference type="InterPro" id="IPR052945">
    <property type="entry name" value="Mitotic_Regulator"/>
</dbReference>
<reference evidence="2 3" key="2">
    <citation type="submission" date="2017-10" db="EMBL/GenBank/DDBJ databases">
        <title>Extensive intraspecific genome diversity in a model arbuscular mycorrhizal fungus.</title>
        <authorList>
            <person name="Chen E.C.H."/>
            <person name="Morin E."/>
            <person name="Baudet D."/>
            <person name="Noel J."/>
            <person name="Ndikumana S."/>
            <person name="Charron P."/>
            <person name="St-Onge C."/>
            <person name="Giorgi J."/>
            <person name="Grigoriev I.V."/>
            <person name="Roux C."/>
            <person name="Martin F.M."/>
            <person name="Corradi N."/>
        </authorList>
    </citation>
    <scope>NUCLEOTIDE SEQUENCE [LARGE SCALE GENOMIC DNA]</scope>
    <source>
        <strain evidence="2 3">C2</strain>
    </source>
</reference>
<dbReference type="Pfam" id="PF08238">
    <property type="entry name" value="Sel1"/>
    <property type="match status" value="6"/>
</dbReference>
<evidence type="ECO:0000313" key="3">
    <source>
        <dbReference type="Proteomes" id="UP000233469"/>
    </source>
</evidence>
<dbReference type="VEuPathDB" id="FungiDB:RhiirFUN_021689"/>
<dbReference type="InterPro" id="IPR001245">
    <property type="entry name" value="Ser-Thr/Tyr_kinase_cat_dom"/>
</dbReference>